<feature type="region of interest" description="Disordered" evidence="2">
    <location>
        <begin position="425"/>
        <end position="448"/>
    </location>
</feature>
<dbReference type="EMBL" id="HF935675">
    <property type="protein sequence ID" value="CCX12067.1"/>
    <property type="molecule type" value="Genomic_DNA"/>
</dbReference>
<feature type="compositionally biased region" description="Polar residues" evidence="2">
    <location>
        <begin position="531"/>
        <end position="546"/>
    </location>
</feature>
<evidence type="ECO:0000259" key="3">
    <source>
        <dbReference type="PROSITE" id="PS50114"/>
    </source>
</evidence>
<feature type="region of interest" description="Disordered" evidence="2">
    <location>
        <begin position="99"/>
        <end position="185"/>
    </location>
</feature>
<keyword evidence="5" id="KW-1185">Reference proteome</keyword>
<evidence type="ECO:0000313" key="5">
    <source>
        <dbReference type="Proteomes" id="UP000018144"/>
    </source>
</evidence>
<feature type="compositionally biased region" description="Basic and acidic residues" evidence="2">
    <location>
        <begin position="439"/>
        <end position="448"/>
    </location>
</feature>
<dbReference type="InterPro" id="IPR013088">
    <property type="entry name" value="Znf_NHR/GATA"/>
</dbReference>
<feature type="region of interest" description="Disordered" evidence="2">
    <location>
        <begin position="229"/>
        <end position="371"/>
    </location>
</feature>
<protein>
    <submittedName>
        <fullName evidence="4">Similar to CENP-A multicopy suppressor protein 2 acc. no. Q9URT4</fullName>
    </submittedName>
</protein>
<dbReference type="GO" id="GO:0030466">
    <property type="term" value="P:silent mating-type cassette heterochromatin formation"/>
    <property type="evidence" value="ECO:0007669"/>
    <property type="project" value="TreeGrafter"/>
</dbReference>
<dbReference type="GO" id="GO:0008270">
    <property type="term" value="F:zinc ion binding"/>
    <property type="evidence" value="ECO:0007669"/>
    <property type="project" value="UniProtKB-KW"/>
</dbReference>
<organism evidence="4 5">
    <name type="scientific">Pyronema omphalodes (strain CBS 100304)</name>
    <name type="common">Pyronema confluens</name>
    <dbReference type="NCBI Taxonomy" id="1076935"/>
    <lineage>
        <taxon>Eukaryota</taxon>
        <taxon>Fungi</taxon>
        <taxon>Dikarya</taxon>
        <taxon>Ascomycota</taxon>
        <taxon>Pezizomycotina</taxon>
        <taxon>Pezizomycetes</taxon>
        <taxon>Pezizales</taxon>
        <taxon>Pyronemataceae</taxon>
        <taxon>Pyronema</taxon>
    </lineage>
</organism>
<evidence type="ECO:0000256" key="1">
    <source>
        <dbReference type="PROSITE-ProRule" id="PRU00094"/>
    </source>
</evidence>
<evidence type="ECO:0000256" key="2">
    <source>
        <dbReference type="SAM" id="MobiDB-lite"/>
    </source>
</evidence>
<feature type="compositionally biased region" description="Low complexity" evidence="2">
    <location>
        <begin position="312"/>
        <end position="323"/>
    </location>
</feature>
<feature type="compositionally biased region" description="Low complexity" evidence="2">
    <location>
        <begin position="171"/>
        <end position="180"/>
    </location>
</feature>
<dbReference type="GO" id="GO:0043565">
    <property type="term" value="F:sequence-specific DNA binding"/>
    <property type="evidence" value="ECO:0007669"/>
    <property type="project" value="InterPro"/>
</dbReference>
<feature type="compositionally biased region" description="Pro residues" evidence="2">
    <location>
        <begin position="258"/>
        <end position="275"/>
    </location>
</feature>
<dbReference type="FunFam" id="3.30.50.10:FF:000059">
    <property type="entry name" value="Similar to transcription factor Zn, GATA"/>
    <property type="match status" value="1"/>
</dbReference>
<keyword evidence="1" id="KW-0863">Zinc-finger</keyword>
<feature type="compositionally biased region" description="Low complexity" evidence="2">
    <location>
        <begin position="343"/>
        <end position="353"/>
    </location>
</feature>
<dbReference type="PROSITE" id="PS50114">
    <property type="entry name" value="GATA_ZN_FINGER_2"/>
    <property type="match status" value="1"/>
</dbReference>
<name>U4L4S6_PYROM</name>
<keyword evidence="1" id="KW-0479">Metal-binding</keyword>
<proteinExistence type="predicted"/>
<dbReference type="Proteomes" id="UP000018144">
    <property type="component" value="Unassembled WGS sequence"/>
</dbReference>
<dbReference type="PANTHER" id="PTHR39147:SF1">
    <property type="entry name" value="PROTEIN SPT21"/>
    <property type="match status" value="1"/>
</dbReference>
<sequence length="788" mass="84779">MLSWAILDKESSPTCRMMVTGRISSNPFSFPSNTNHDVREALEVRIRLQKVETFTQEQFINSVHTYQAVSRMLPGDFDASAWSNFLNTNPRALTAALPAPQPQQNTQKPSAAPPPPTISEPTREVQQLEWNKESSISSSEDVSEPPKKKQRTRAPKPKKKKIETVAPAIPTISTSIEESSQATVEDQSQLQAMVPHQIPVVQQPSISREQPSLSRQSSIATDVATVLPEISPSPQCTGPMASSPPTQPDLPENVMMPSPAPTSPVLPALPPPPPTRTNGKTLETLYEEQEHEHEQLPAAQNVKEEPQPDLPQPTGLLLPQPLLEVSSAQPLAPAKATKKTKRPAPTAKKALAPSSDIAIPSSEIGEDTDAASRAVEKTKTVAKSRTAAHMKSRIETQLMEALRRGEMPKYCKNCGAIETGVWRRVKPPKSGSEEEEEKEDNKVKGNYRKEKEKELLLCNACGLWFLSHKTMRPQALWESSKEEKKATNSRKRKKSTVTGPTPPASTIGLQPSEVNPEPIILDDAAPAPPAWTTTNGSSPLLGSATSPIDLDAEIDGMPSPKRRLFPEARKSSPATPVGHPMPKRGDGKENKSPTTDAAPVTPTKRTTNITAAYHLLRTPMKSASKLTGSPLSNRRSPATPERRLIKSPLARKSLSPVAGLIEKLLAEDPSVLADLGGLENLENLDMPFDLDDEFLNTDYTIPSSPLPSSPPIGFGAYNAGDWSDFLPGSPDLGLFDKDFGAGGASGLGAMGGGGGNGANGAQGNSMMVDLSAFIDEHSGQAAQETEGV</sequence>
<dbReference type="STRING" id="1076935.U4L4S6"/>
<dbReference type="eggNOG" id="ENOG502QUGJ">
    <property type="taxonomic scope" value="Eukaryota"/>
</dbReference>
<dbReference type="Gene3D" id="3.30.50.10">
    <property type="entry name" value="Erythroid Transcription Factor GATA-1, subunit A"/>
    <property type="match status" value="1"/>
</dbReference>
<dbReference type="PANTHER" id="PTHR39147">
    <property type="entry name" value="PROTEIN SPT21"/>
    <property type="match status" value="1"/>
</dbReference>
<dbReference type="GO" id="GO:0006357">
    <property type="term" value="P:regulation of transcription by RNA polymerase II"/>
    <property type="evidence" value="ECO:0007669"/>
    <property type="project" value="TreeGrafter"/>
</dbReference>
<dbReference type="SUPFAM" id="SSF57716">
    <property type="entry name" value="Glucocorticoid receptor-like (DNA-binding domain)"/>
    <property type="match status" value="1"/>
</dbReference>
<dbReference type="CDD" id="cd00202">
    <property type="entry name" value="ZnF_GATA"/>
    <property type="match status" value="1"/>
</dbReference>
<feature type="compositionally biased region" description="Basic residues" evidence="2">
    <location>
        <begin position="148"/>
        <end position="161"/>
    </location>
</feature>
<feature type="domain" description="GATA-type" evidence="3">
    <location>
        <begin position="457"/>
        <end position="490"/>
    </location>
</feature>
<reference evidence="4 5" key="1">
    <citation type="journal article" date="2013" name="PLoS Genet.">
        <title>The genome and development-dependent transcriptomes of Pyronema confluens: a window into fungal evolution.</title>
        <authorList>
            <person name="Traeger S."/>
            <person name="Altegoer F."/>
            <person name="Freitag M."/>
            <person name="Gabaldon T."/>
            <person name="Kempken F."/>
            <person name="Kumar A."/>
            <person name="Marcet-Houben M."/>
            <person name="Poggeler S."/>
            <person name="Stajich J.E."/>
            <person name="Nowrousian M."/>
        </authorList>
    </citation>
    <scope>NUCLEOTIDE SEQUENCE [LARGE SCALE GENOMIC DNA]</scope>
    <source>
        <strain evidence="5">CBS 100304</strain>
        <tissue evidence="4">Vegetative mycelium</tissue>
    </source>
</reference>
<dbReference type="OrthoDB" id="3199820at2759"/>
<feature type="region of interest" description="Disordered" evidence="2">
    <location>
        <begin position="474"/>
        <end position="603"/>
    </location>
</feature>
<dbReference type="AlphaFoldDB" id="U4L4S6"/>
<dbReference type="OMA" id="HKTMRPQ"/>
<dbReference type="InterPro" id="IPR042403">
    <property type="entry name" value="Spt21/Ams2"/>
</dbReference>
<accession>U4L4S6</accession>
<keyword evidence="1" id="KW-0862">Zinc</keyword>
<evidence type="ECO:0000313" key="4">
    <source>
        <dbReference type="EMBL" id="CCX12067.1"/>
    </source>
</evidence>
<gene>
    <name evidence="4" type="ORF">PCON_11661</name>
</gene>
<dbReference type="GO" id="GO:0000183">
    <property type="term" value="P:rDNA heterochromatin formation"/>
    <property type="evidence" value="ECO:0007669"/>
    <property type="project" value="TreeGrafter"/>
</dbReference>
<dbReference type="InterPro" id="IPR000679">
    <property type="entry name" value="Znf_GATA"/>
</dbReference>